<accession>A0AA40HN21</accession>
<dbReference type="PRINTS" id="PR01221">
    <property type="entry name" value="MAJORURINARY"/>
</dbReference>
<feature type="compositionally biased region" description="Basic and acidic residues" evidence="7">
    <location>
        <begin position="8"/>
        <end position="21"/>
    </location>
</feature>
<dbReference type="Gene3D" id="3.30.70.1820">
    <property type="entry name" value="L1 transposable element, RRM domain"/>
    <property type="match status" value="1"/>
</dbReference>
<dbReference type="Proteomes" id="UP001177744">
    <property type="component" value="Unassembled WGS sequence"/>
</dbReference>
<reference evidence="9" key="1">
    <citation type="submission" date="2023-06" db="EMBL/GenBank/DDBJ databases">
        <title>Reference genome for the Northern bat (Eptesicus nilssonii), a most northern bat species.</title>
        <authorList>
            <person name="Laine V.N."/>
            <person name="Pulliainen A.T."/>
            <person name="Lilley T.M."/>
        </authorList>
    </citation>
    <scope>NUCLEOTIDE SEQUENCE</scope>
    <source>
        <strain evidence="9">BLF_Eptnil</strain>
        <tissue evidence="9">Kidney</tissue>
    </source>
</reference>
<comment type="subcellular location">
    <subcellularLocation>
        <location evidence="1">Secreted</location>
    </subcellularLocation>
</comment>
<dbReference type="Gene3D" id="1.20.5.390">
    <property type="entry name" value="L1 transposable element, trimerization domain"/>
    <property type="match status" value="1"/>
</dbReference>
<name>A0AA40HN21_CNENI</name>
<evidence type="ECO:0000256" key="7">
    <source>
        <dbReference type="SAM" id="MobiDB-lite"/>
    </source>
</evidence>
<feature type="domain" description="Lipocalin/cytosolic fatty-acid binding" evidence="8">
    <location>
        <begin position="270"/>
        <end position="409"/>
    </location>
</feature>
<dbReference type="PANTHER" id="PTHR11430:SF76">
    <property type="entry name" value="MAJOR URINARY PROTEIN 1-RELATED"/>
    <property type="match status" value="1"/>
</dbReference>
<dbReference type="GO" id="GO:0005549">
    <property type="term" value="F:odorant binding"/>
    <property type="evidence" value="ECO:0007669"/>
    <property type="project" value="TreeGrafter"/>
</dbReference>
<evidence type="ECO:0000256" key="1">
    <source>
        <dbReference type="ARBA" id="ARBA00004613"/>
    </source>
</evidence>
<feature type="domain" description="Lipocalin/cytosolic fatty-acid binding" evidence="8">
    <location>
        <begin position="162"/>
        <end position="205"/>
    </location>
</feature>
<comment type="similarity">
    <text evidence="2">Belongs to the calycin superfamily. Lipocalin family.</text>
</comment>
<evidence type="ECO:0000256" key="5">
    <source>
        <dbReference type="ARBA" id="ARBA00023157"/>
    </source>
</evidence>
<evidence type="ECO:0000256" key="6">
    <source>
        <dbReference type="SAM" id="Coils"/>
    </source>
</evidence>
<dbReference type="GO" id="GO:0005615">
    <property type="term" value="C:extracellular space"/>
    <property type="evidence" value="ECO:0007669"/>
    <property type="project" value="TreeGrafter"/>
</dbReference>
<dbReference type="Gene3D" id="2.40.128.20">
    <property type="match status" value="2"/>
</dbReference>
<protein>
    <recommendedName>
        <fullName evidence="8">Lipocalin/cytosolic fatty-acid binding domain-containing protein</fullName>
    </recommendedName>
</protein>
<dbReference type="SUPFAM" id="SSF50814">
    <property type="entry name" value="Lipocalins"/>
    <property type="match status" value="2"/>
</dbReference>
<dbReference type="GO" id="GO:0036094">
    <property type="term" value="F:small molecule binding"/>
    <property type="evidence" value="ECO:0007669"/>
    <property type="project" value="InterPro"/>
</dbReference>
<feature type="region of interest" description="Disordered" evidence="7">
    <location>
        <begin position="1"/>
        <end position="21"/>
    </location>
</feature>
<dbReference type="PRINTS" id="PR00179">
    <property type="entry name" value="LIPOCALIN"/>
</dbReference>
<evidence type="ECO:0000256" key="3">
    <source>
        <dbReference type="ARBA" id="ARBA00022525"/>
    </source>
</evidence>
<sequence>MGKRNISQRKENVESPRKEISETEACNMTEKEFRVMVVEFIQRMDEKINNLCKNQEEMKSDIATIKNTMESFNSRLQEAEDRISELEDQVQKQAQAEQQLEKKIKKQEESLRELRDNMKRSNMRIIGLPEGQEEQQGLENLFEEIMTENFPDMGKIKVTQISGEWYSILLASDMKEMIEENGSMRIFVESIQVLDNSSLSFKFHKNVISPKMKLLLMCLGLTLVCAHHEGNHDVVTSNLICQRPEFKDIAVYVVSPLFFSYPFNVFLQISGEWYSILLASDMKEMIEENGSMRIFVESIQVLDNSSLSFKFHKKVNGECTEISFICDKTEEKGVYSVEYDGYNTFHIIEAVYSDYIIFYVSNVNNEEETQVMELYARKPDVSPKLKKRFRKLCKKNGIAEENILDLTKVDRCLQARGSHDAQASRLVMSDGEGVAQGPLPSNTIRGL</sequence>
<evidence type="ECO:0000256" key="4">
    <source>
        <dbReference type="ARBA" id="ARBA00022729"/>
    </source>
</evidence>
<dbReference type="InterPro" id="IPR012674">
    <property type="entry name" value="Calycin"/>
</dbReference>
<dbReference type="EMBL" id="JAULJE010000015">
    <property type="protein sequence ID" value="KAK1334234.1"/>
    <property type="molecule type" value="Genomic_DNA"/>
</dbReference>
<evidence type="ECO:0000259" key="8">
    <source>
        <dbReference type="Pfam" id="PF00061"/>
    </source>
</evidence>
<dbReference type="Pfam" id="PF00061">
    <property type="entry name" value="Lipocalin"/>
    <property type="match status" value="2"/>
</dbReference>
<comment type="caution">
    <text evidence="9">The sequence shown here is derived from an EMBL/GenBank/DDBJ whole genome shotgun (WGS) entry which is preliminary data.</text>
</comment>
<evidence type="ECO:0000256" key="2">
    <source>
        <dbReference type="ARBA" id="ARBA00006889"/>
    </source>
</evidence>
<keyword evidence="10" id="KW-1185">Reference proteome</keyword>
<dbReference type="InterPro" id="IPR002971">
    <property type="entry name" value="Maj_urinary"/>
</dbReference>
<dbReference type="FunFam" id="2.40.128.20:FF:000008">
    <property type="entry name" value="Major urinary protein"/>
    <property type="match status" value="1"/>
</dbReference>
<feature type="coiled-coil region" evidence="6">
    <location>
        <begin position="41"/>
        <end position="124"/>
    </location>
</feature>
<gene>
    <name evidence="9" type="ORF">QTO34_005236</name>
</gene>
<keyword evidence="4" id="KW-0732">Signal</keyword>
<dbReference type="InterPro" id="IPR000566">
    <property type="entry name" value="Lipocln_cytosolic_FA-bd_dom"/>
</dbReference>
<evidence type="ECO:0000313" key="9">
    <source>
        <dbReference type="EMBL" id="KAK1334234.1"/>
    </source>
</evidence>
<proteinExistence type="inferred from homology"/>
<dbReference type="AlphaFoldDB" id="A0AA40HN21"/>
<organism evidence="9 10">
    <name type="scientific">Cnephaeus nilssonii</name>
    <name type="common">Northern bat</name>
    <name type="synonym">Eptesicus nilssonii</name>
    <dbReference type="NCBI Taxonomy" id="3371016"/>
    <lineage>
        <taxon>Eukaryota</taxon>
        <taxon>Metazoa</taxon>
        <taxon>Chordata</taxon>
        <taxon>Craniata</taxon>
        <taxon>Vertebrata</taxon>
        <taxon>Euteleostomi</taxon>
        <taxon>Mammalia</taxon>
        <taxon>Eutheria</taxon>
        <taxon>Laurasiatheria</taxon>
        <taxon>Chiroptera</taxon>
        <taxon>Yangochiroptera</taxon>
        <taxon>Vespertilionidae</taxon>
        <taxon>Cnephaeus</taxon>
    </lineage>
</organism>
<evidence type="ECO:0000313" key="10">
    <source>
        <dbReference type="Proteomes" id="UP001177744"/>
    </source>
</evidence>
<keyword evidence="5" id="KW-1015">Disulfide bond</keyword>
<dbReference type="InterPro" id="IPR002345">
    <property type="entry name" value="Lipocalin"/>
</dbReference>
<keyword evidence="3" id="KW-0964">Secreted</keyword>
<dbReference type="PANTHER" id="PTHR11430">
    <property type="entry name" value="LIPOCALIN"/>
    <property type="match status" value="1"/>
</dbReference>
<keyword evidence="6" id="KW-0175">Coiled coil</keyword>